<feature type="transmembrane region" description="Helical" evidence="7">
    <location>
        <begin position="313"/>
        <end position="332"/>
    </location>
</feature>
<dbReference type="InterPro" id="IPR050469">
    <property type="entry name" value="Diguanylate_Cyclase"/>
</dbReference>
<dbReference type="Gene3D" id="3.30.450.350">
    <property type="entry name" value="CHASE domain"/>
    <property type="match status" value="1"/>
</dbReference>
<dbReference type="InterPro" id="IPR006189">
    <property type="entry name" value="CHASE_dom"/>
</dbReference>
<reference evidence="11" key="1">
    <citation type="submission" date="2015-08" db="EMBL/GenBank/DDBJ databases">
        <title>Vibrio galatheae sp. nov., a novel member of the Vibrionaceae family isolated from the Solomon Islands.</title>
        <authorList>
            <person name="Giubergia S."/>
            <person name="Machado H."/>
            <person name="Mateiu R.V."/>
            <person name="Gram L."/>
        </authorList>
    </citation>
    <scope>NUCLEOTIDE SEQUENCE [LARGE SCALE GENOMIC DNA]</scope>
    <source>
        <strain evidence="11">DSM 19134</strain>
    </source>
</reference>
<dbReference type="SMART" id="SM01079">
    <property type="entry name" value="CHASE"/>
    <property type="match status" value="1"/>
</dbReference>
<keyword evidence="5 7" id="KW-0472">Membrane</keyword>
<comment type="subcellular location">
    <subcellularLocation>
        <location evidence="1">Membrane</location>
    </subcellularLocation>
</comment>
<evidence type="ECO:0000259" key="9">
    <source>
        <dbReference type="PROSITE" id="PS50887"/>
    </source>
</evidence>
<organism evidence="10 11">
    <name type="scientific">Vibrio hepatarius</name>
    <dbReference type="NCBI Taxonomy" id="171383"/>
    <lineage>
        <taxon>Bacteria</taxon>
        <taxon>Pseudomonadati</taxon>
        <taxon>Pseudomonadota</taxon>
        <taxon>Gammaproteobacteria</taxon>
        <taxon>Vibrionales</taxon>
        <taxon>Vibrionaceae</taxon>
        <taxon>Vibrio</taxon>
        <taxon>Vibrio oreintalis group</taxon>
    </lineage>
</organism>
<dbReference type="EMBL" id="LHPI01000004">
    <property type="protein sequence ID" value="KOO08250.1"/>
    <property type="molecule type" value="Genomic_DNA"/>
</dbReference>
<dbReference type="PANTHER" id="PTHR45138">
    <property type="entry name" value="REGULATORY COMPONENTS OF SENSORY TRANSDUCTION SYSTEM"/>
    <property type="match status" value="1"/>
</dbReference>
<dbReference type="OrthoDB" id="6572677at2"/>
<dbReference type="EC" id="2.7.7.65" evidence="2"/>
<dbReference type="PANTHER" id="PTHR45138:SF9">
    <property type="entry name" value="DIGUANYLATE CYCLASE DGCM-RELATED"/>
    <property type="match status" value="1"/>
</dbReference>
<comment type="caution">
    <text evidence="10">The sequence shown here is derived from an EMBL/GenBank/DDBJ whole genome shotgun (WGS) entry which is preliminary data.</text>
</comment>
<keyword evidence="3 7" id="KW-0812">Transmembrane</keyword>
<dbReference type="GO" id="GO:0005886">
    <property type="term" value="C:plasma membrane"/>
    <property type="evidence" value="ECO:0007669"/>
    <property type="project" value="TreeGrafter"/>
</dbReference>
<dbReference type="AlphaFoldDB" id="A0A0M0I1Q0"/>
<evidence type="ECO:0000256" key="4">
    <source>
        <dbReference type="ARBA" id="ARBA00022989"/>
    </source>
</evidence>
<dbReference type="InterPro" id="IPR043128">
    <property type="entry name" value="Rev_trsase/Diguanyl_cyclase"/>
</dbReference>
<dbReference type="SMART" id="SM00267">
    <property type="entry name" value="GGDEF"/>
    <property type="match status" value="1"/>
</dbReference>
<dbReference type="PATRIC" id="fig|171383.3.peg.1462"/>
<evidence type="ECO:0000256" key="5">
    <source>
        <dbReference type="ARBA" id="ARBA00023136"/>
    </source>
</evidence>
<dbReference type="Pfam" id="PF00990">
    <property type="entry name" value="GGDEF"/>
    <property type="match status" value="1"/>
</dbReference>
<keyword evidence="4 7" id="KW-1133">Transmembrane helix</keyword>
<dbReference type="Gene3D" id="3.30.70.270">
    <property type="match status" value="1"/>
</dbReference>
<dbReference type="CDD" id="cd01949">
    <property type="entry name" value="GGDEF"/>
    <property type="match status" value="1"/>
</dbReference>
<evidence type="ECO:0000259" key="8">
    <source>
        <dbReference type="PROSITE" id="PS50839"/>
    </source>
</evidence>
<dbReference type="GO" id="GO:0007165">
    <property type="term" value="P:signal transduction"/>
    <property type="evidence" value="ECO:0007669"/>
    <property type="project" value="UniProtKB-ARBA"/>
</dbReference>
<dbReference type="PROSITE" id="PS50887">
    <property type="entry name" value="GGDEF"/>
    <property type="match status" value="1"/>
</dbReference>
<dbReference type="SUPFAM" id="SSF55073">
    <property type="entry name" value="Nucleotide cyclase"/>
    <property type="match status" value="1"/>
</dbReference>
<dbReference type="PROSITE" id="PS50839">
    <property type="entry name" value="CHASE"/>
    <property type="match status" value="1"/>
</dbReference>
<evidence type="ECO:0000313" key="10">
    <source>
        <dbReference type="EMBL" id="KOO08250.1"/>
    </source>
</evidence>
<gene>
    <name evidence="10" type="ORF">AKJ31_07100</name>
</gene>
<dbReference type="InterPro" id="IPR042240">
    <property type="entry name" value="CHASE_sf"/>
</dbReference>
<dbReference type="GO" id="GO:1902201">
    <property type="term" value="P:negative regulation of bacterial-type flagellum-dependent cell motility"/>
    <property type="evidence" value="ECO:0007669"/>
    <property type="project" value="TreeGrafter"/>
</dbReference>
<evidence type="ECO:0000256" key="1">
    <source>
        <dbReference type="ARBA" id="ARBA00004370"/>
    </source>
</evidence>
<dbReference type="STRING" id="171383.AKJ31_07100"/>
<dbReference type="InterPro" id="IPR000160">
    <property type="entry name" value="GGDEF_dom"/>
</dbReference>
<proteinExistence type="predicted"/>
<evidence type="ECO:0000256" key="3">
    <source>
        <dbReference type="ARBA" id="ARBA00022692"/>
    </source>
</evidence>
<sequence length="509" mass="57802">MRIPIPRKILYPILAFLSTVLATAVLVYFAFQSQLRYASGLFNNLAEQQAGNLQEVLESDLQFIGTGANYFHSTKPENWDTFPVFAKTLLSSSDTLIGLQWMRRVEPNQLPKYTAEMREAYPDFTLYTVPKDGPKTFGYIMPHNEPIYVVSDIYPMSDANIGLLGFYSSRVRFQLVLDGIRATGQPSVSDKVRLLQDGLDRSLEKTGLLVYHPVFDLESQQNLIGVVVGVIRTTNYFKNLVTRTASGQDLLIKVTDMGFDAEDDPVLYQSEGWQETQGMEISKTVKLPNREWIVDFKLAERFTNNDLLVQRSVWIGGLVIACLFSYIVFLQVRGKERLSVLLDERTRELQFMVDHDALTGLLNRRAFNEELQARVMDDKLFALASFDIDNFKQVNDSFGHTTGDEMLVHLAREVEKHLRPDELFFRTGGDEFNIISNITDYKELYEHLNYIGRAVSSSYLSFGNLKVRSSLSIGGVVRTTENAEDTVQMADTQLYKSKKAGRNCVTVAE</sequence>
<dbReference type="InterPro" id="IPR029787">
    <property type="entry name" value="Nucleotide_cyclase"/>
</dbReference>
<dbReference type="Proteomes" id="UP000037530">
    <property type="component" value="Unassembled WGS sequence"/>
</dbReference>
<comment type="catalytic activity">
    <reaction evidence="6">
        <text>2 GTP = 3',3'-c-di-GMP + 2 diphosphate</text>
        <dbReference type="Rhea" id="RHEA:24898"/>
        <dbReference type="ChEBI" id="CHEBI:33019"/>
        <dbReference type="ChEBI" id="CHEBI:37565"/>
        <dbReference type="ChEBI" id="CHEBI:58805"/>
        <dbReference type="EC" id="2.7.7.65"/>
    </reaction>
</comment>
<dbReference type="GO" id="GO:0052621">
    <property type="term" value="F:diguanylate cyclase activity"/>
    <property type="evidence" value="ECO:0007669"/>
    <property type="project" value="UniProtKB-EC"/>
</dbReference>
<dbReference type="GO" id="GO:0043709">
    <property type="term" value="P:cell adhesion involved in single-species biofilm formation"/>
    <property type="evidence" value="ECO:0007669"/>
    <property type="project" value="TreeGrafter"/>
</dbReference>
<keyword evidence="11" id="KW-1185">Reference proteome</keyword>
<feature type="domain" description="GGDEF" evidence="9">
    <location>
        <begin position="379"/>
        <end position="509"/>
    </location>
</feature>
<evidence type="ECO:0000256" key="7">
    <source>
        <dbReference type="SAM" id="Phobius"/>
    </source>
</evidence>
<evidence type="ECO:0000256" key="6">
    <source>
        <dbReference type="ARBA" id="ARBA00034247"/>
    </source>
</evidence>
<dbReference type="NCBIfam" id="TIGR00254">
    <property type="entry name" value="GGDEF"/>
    <property type="match status" value="1"/>
</dbReference>
<evidence type="ECO:0000313" key="11">
    <source>
        <dbReference type="Proteomes" id="UP000037530"/>
    </source>
</evidence>
<evidence type="ECO:0000256" key="2">
    <source>
        <dbReference type="ARBA" id="ARBA00012528"/>
    </source>
</evidence>
<feature type="domain" description="CHASE" evidence="8">
    <location>
        <begin position="73"/>
        <end position="295"/>
    </location>
</feature>
<accession>A0A0M0I1Q0</accession>
<name>A0A0M0I1Q0_9VIBR</name>
<dbReference type="Pfam" id="PF03924">
    <property type="entry name" value="CHASE"/>
    <property type="match status" value="1"/>
</dbReference>
<feature type="transmembrane region" description="Helical" evidence="7">
    <location>
        <begin position="9"/>
        <end position="31"/>
    </location>
</feature>
<protein>
    <recommendedName>
        <fullName evidence="2">diguanylate cyclase</fullName>
        <ecNumber evidence="2">2.7.7.65</ecNumber>
    </recommendedName>
</protein>